<comment type="caution">
    <text evidence="11">The sequence shown here is derived from an EMBL/GenBank/DDBJ whole genome shotgun (WGS) entry which is preliminary data.</text>
</comment>
<keyword evidence="5" id="KW-0547">Nucleotide-binding</keyword>
<evidence type="ECO:0000313" key="11">
    <source>
        <dbReference type="EMBL" id="MCH85194.1"/>
    </source>
</evidence>
<dbReference type="GO" id="GO:1902969">
    <property type="term" value="P:mitotic DNA replication"/>
    <property type="evidence" value="ECO:0007669"/>
    <property type="project" value="TreeGrafter"/>
</dbReference>
<name>A0A392MG13_9FABA</name>
<dbReference type="InterPro" id="IPR027417">
    <property type="entry name" value="P-loop_NTPase"/>
</dbReference>
<dbReference type="InterPro" id="IPR041562">
    <property type="entry name" value="MCM_lid"/>
</dbReference>
<gene>
    <name evidence="11" type="ORF">A2U01_0006038</name>
</gene>
<keyword evidence="5" id="KW-0067">ATP-binding</keyword>
<evidence type="ECO:0000256" key="4">
    <source>
        <dbReference type="ARBA" id="ARBA00022705"/>
    </source>
</evidence>
<evidence type="ECO:0000259" key="9">
    <source>
        <dbReference type="Pfam" id="PF17855"/>
    </source>
</evidence>
<dbReference type="Pfam" id="PF18263">
    <property type="entry name" value="WHD_MCM6"/>
    <property type="match status" value="1"/>
</dbReference>
<feature type="compositionally biased region" description="Polar residues" evidence="8">
    <location>
        <begin position="79"/>
        <end position="89"/>
    </location>
</feature>
<keyword evidence="5" id="KW-0347">Helicase</keyword>
<dbReference type="InterPro" id="IPR031327">
    <property type="entry name" value="MCM"/>
</dbReference>
<evidence type="ECO:0000313" key="12">
    <source>
        <dbReference type="Proteomes" id="UP000265520"/>
    </source>
</evidence>
<dbReference type="EMBL" id="LXQA010008059">
    <property type="protein sequence ID" value="MCH85194.1"/>
    <property type="molecule type" value="Genomic_DNA"/>
</dbReference>
<evidence type="ECO:0000256" key="8">
    <source>
        <dbReference type="SAM" id="MobiDB-lite"/>
    </source>
</evidence>
<dbReference type="Pfam" id="PF17855">
    <property type="entry name" value="MCM_lid"/>
    <property type="match status" value="1"/>
</dbReference>
<sequence>MTVRQLEALIRLSEAIARCHLDNQVQTRHVRLAVKLLQTSIIRVESSEIDLSEFQDQDMDEEAGSGEGNDNNDADDGQVGSSTAQQAAGTNEKPADGSIPQRKKSTVTDEYFQRITKALVMRLRQHEETVMQQEHGETVMQKGDGLAGMRQRDLIKWYVDQQNEKNNYSSVEEAKVEISQIKAIIEILIRREGHLIVVDDGRQTATEAAGAEQSESAARNDRILAVAPNYVVE</sequence>
<accession>A0A392MG13</accession>
<dbReference type="Proteomes" id="UP000265520">
    <property type="component" value="Unassembled WGS sequence"/>
</dbReference>
<dbReference type="Gene3D" id="3.40.50.300">
    <property type="entry name" value="P-loop containing nucleotide triphosphate hydrolases"/>
    <property type="match status" value="1"/>
</dbReference>
<evidence type="ECO:0000256" key="1">
    <source>
        <dbReference type="ARBA" id="ARBA00004123"/>
    </source>
</evidence>
<proteinExistence type="inferred from homology"/>
<dbReference type="InterPro" id="IPR041024">
    <property type="entry name" value="Mcm6_C"/>
</dbReference>
<dbReference type="GO" id="GO:1990518">
    <property type="term" value="F:single-stranded 3'-5' DNA helicase activity"/>
    <property type="evidence" value="ECO:0007669"/>
    <property type="project" value="TreeGrafter"/>
</dbReference>
<evidence type="ECO:0000256" key="6">
    <source>
        <dbReference type="ARBA" id="ARBA00023242"/>
    </source>
</evidence>
<evidence type="ECO:0000259" key="10">
    <source>
        <dbReference type="Pfam" id="PF18263"/>
    </source>
</evidence>
<dbReference type="Gene3D" id="1.20.58.870">
    <property type="match status" value="1"/>
</dbReference>
<keyword evidence="6" id="KW-0539">Nucleus</keyword>
<dbReference type="EC" id="3.6.4.12" evidence="3"/>
<dbReference type="PANTHER" id="PTHR11630:SF43">
    <property type="entry name" value="DNA REPLICATION LICENSING FACTOR MCM6"/>
    <property type="match status" value="1"/>
</dbReference>
<feature type="compositionally biased region" description="Acidic residues" evidence="8">
    <location>
        <begin position="52"/>
        <end position="76"/>
    </location>
</feature>
<dbReference type="GO" id="GO:0005524">
    <property type="term" value="F:ATP binding"/>
    <property type="evidence" value="ECO:0007669"/>
    <property type="project" value="InterPro"/>
</dbReference>
<evidence type="ECO:0000256" key="3">
    <source>
        <dbReference type="ARBA" id="ARBA00012551"/>
    </source>
</evidence>
<keyword evidence="5" id="KW-0378">Hydrolase</keyword>
<dbReference type="AlphaFoldDB" id="A0A392MG13"/>
<dbReference type="GO" id="GO:0005634">
    <property type="term" value="C:nucleus"/>
    <property type="evidence" value="ECO:0007669"/>
    <property type="project" value="UniProtKB-SubCell"/>
</dbReference>
<evidence type="ECO:0000256" key="2">
    <source>
        <dbReference type="ARBA" id="ARBA00008010"/>
    </source>
</evidence>
<feature type="region of interest" description="Disordered" evidence="8">
    <location>
        <begin position="52"/>
        <end position="107"/>
    </location>
</feature>
<protein>
    <recommendedName>
        <fullName evidence="3">DNA helicase</fullName>
        <ecNumber evidence="3">3.6.4.12</ecNumber>
    </recommendedName>
</protein>
<keyword evidence="4" id="KW-0235">DNA replication</keyword>
<comment type="similarity">
    <text evidence="2">Belongs to the MCM family.</text>
</comment>
<dbReference type="GO" id="GO:0003697">
    <property type="term" value="F:single-stranded DNA binding"/>
    <property type="evidence" value="ECO:0007669"/>
    <property type="project" value="TreeGrafter"/>
</dbReference>
<comment type="subcellular location">
    <subcellularLocation>
        <location evidence="1">Nucleus</location>
    </subcellularLocation>
</comment>
<feature type="domain" description="Mcm6 C-terminal winged-helix" evidence="10">
    <location>
        <begin position="103"/>
        <end position="231"/>
    </location>
</feature>
<reference evidence="11 12" key="1">
    <citation type="journal article" date="2018" name="Front. Plant Sci.">
        <title>Red Clover (Trifolium pratense) and Zigzag Clover (T. medium) - A Picture of Genomic Similarities and Differences.</title>
        <authorList>
            <person name="Dluhosova J."/>
            <person name="Istvanek J."/>
            <person name="Nedelnik J."/>
            <person name="Repkova J."/>
        </authorList>
    </citation>
    <scope>NUCLEOTIDE SEQUENCE [LARGE SCALE GENOMIC DNA]</scope>
    <source>
        <strain evidence="12">cv. 10/8</strain>
        <tissue evidence="11">Leaf</tissue>
    </source>
</reference>
<evidence type="ECO:0000256" key="5">
    <source>
        <dbReference type="ARBA" id="ARBA00022806"/>
    </source>
</evidence>
<dbReference type="GO" id="GO:0000727">
    <property type="term" value="P:double-strand break repair via break-induced replication"/>
    <property type="evidence" value="ECO:0007669"/>
    <property type="project" value="TreeGrafter"/>
</dbReference>
<keyword evidence="7" id="KW-0131">Cell cycle</keyword>
<feature type="domain" description="MCM AAA-lid" evidence="9">
    <location>
        <begin position="1"/>
        <end position="41"/>
    </location>
</feature>
<organism evidence="11 12">
    <name type="scientific">Trifolium medium</name>
    <dbReference type="NCBI Taxonomy" id="97028"/>
    <lineage>
        <taxon>Eukaryota</taxon>
        <taxon>Viridiplantae</taxon>
        <taxon>Streptophyta</taxon>
        <taxon>Embryophyta</taxon>
        <taxon>Tracheophyta</taxon>
        <taxon>Spermatophyta</taxon>
        <taxon>Magnoliopsida</taxon>
        <taxon>eudicotyledons</taxon>
        <taxon>Gunneridae</taxon>
        <taxon>Pentapetalae</taxon>
        <taxon>rosids</taxon>
        <taxon>fabids</taxon>
        <taxon>Fabales</taxon>
        <taxon>Fabaceae</taxon>
        <taxon>Papilionoideae</taxon>
        <taxon>50 kb inversion clade</taxon>
        <taxon>NPAAA clade</taxon>
        <taxon>Hologalegina</taxon>
        <taxon>IRL clade</taxon>
        <taxon>Trifolieae</taxon>
        <taxon>Trifolium</taxon>
    </lineage>
</organism>
<dbReference type="GO" id="GO:0042555">
    <property type="term" value="C:MCM complex"/>
    <property type="evidence" value="ECO:0007669"/>
    <property type="project" value="TreeGrafter"/>
</dbReference>
<keyword evidence="12" id="KW-1185">Reference proteome</keyword>
<evidence type="ECO:0000256" key="7">
    <source>
        <dbReference type="ARBA" id="ARBA00023306"/>
    </source>
</evidence>
<dbReference type="PANTHER" id="PTHR11630">
    <property type="entry name" value="DNA REPLICATION LICENSING FACTOR MCM FAMILY MEMBER"/>
    <property type="match status" value="1"/>
</dbReference>